<reference evidence="2" key="1">
    <citation type="journal article" date="2003" name="Nat. Genet.">
        <title>Comparative analysis of the genome sequences of Bordetella pertussis, Bordetella parapertussis and Bordetella bronchiseptica.</title>
        <authorList>
            <person name="Parkhill J."/>
            <person name="Sebaihia M."/>
            <person name="Preston A."/>
            <person name="Murphy L.D."/>
            <person name="Thomson N.R."/>
            <person name="Harris D.E."/>
            <person name="Holden M.T.G."/>
            <person name="Churcher C.M."/>
            <person name="Bentley S.D."/>
            <person name="Mungall K.L."/>
            <person name="Cerdeno-Tarraga A.-M."/>
            <person name="Temple L."/>
            <person name="James K.D."/>
            <person name="Harris B."/>
            <person name="Quail M.A."/>
            <person name="Achtman M."/>
            <person name="Atkin R."/>
            <person name="Baker S."/>
            <person name="Basham D."/>
            <person name="Bason N."/>
            <person name="Cherevach I."/>
            <person name="Chillingworth T."/>
            <person name="Collins M."/>
            <person name="Cronin A."/>
            <person name="Davis P."/>
            <person name="Doggett J."/>
            <person name="Feltwell T."/>
            <person name="Goble A."/>
            <person name="Hamlin N."/>
            <person name="Hauser H."/>
            <person name="Holroyd S."/>
            <person name="Jagels K."/>
            <person name="Leather S."/>
            <person name="Moule S."/>
            <person name="Norberczak H."/>
            <person name="O'Neil S."/>
            <person name="Ormond D."/>
            <person name="Price C."/>
            <person name="Rabbinowitsch E."/>
            <person name="Rutter S."/>
            <person name="Sanders M."/>
            <person name="Saunders D."/>
            <person name="Seeger K."/>
            <person name="Sharp S."/>
            <person name="Simmonds M."/>
            <person name="Skelton J."/>
            <person name="Squares R."/>
            <person name="Squares S."/>
            <person name="Stevens K."/>
            <person name="Unwin L."/>
            <person name="Whitehead S."/>
            <person name="Barrell B.G."/>
            <person name="Maskell D.J."/>
        </authorList>
    </citation>
    <scope>NUCLEOTIDE SEQUENCE [LARGE SCALE GENOMIC DNA]</scope>
    <source>
        <strain evidence="2">ATCC BAA-588 / NCTC 13252 / RB50</strain>
    </source>
</reference>
<evidence type="ECO:0000313" key="2">
    <source>
        <dbReference type="Proteomes" id="UP000001027"/>
    </source>
</evidence>
<gene>
    <name evidence="1" type="ordered locus">BB0492</name>
</gene>
<evidence type="ECO:0008006" key="3">
    <source>
        <dbReference type="Google" id="ProtNLM"/>
    </source>
</evidence>
<proteinExistence type="predicted"/>
<organism evidence="1 2">
    <name type="scientific">Bordetella bronchiseptica (strain ATCC BAA-588 / NCTC 13252 / RB50)</name>
    <name type="common">Alcaligenes bronchisepticus</name>
    <dbReference type="NCBI Taxonomy" id="257310"/>
    <lineage>
        <taxon>Bacteria</taxon>
        <taxon>Pseudomonadati</taxon>
        <taxon>Pseudomonadota</taxon>
        <taxon>Betaproteobacteria</taxon>
        <taxon>Burkholderiales</taxon>
        <taxon>Alcaligenaceae</taxon>
        <taxon>Bordetella</taxon>
    </lineage>
</organism>
<sequence>MRKKDHKMALRYDALQDYCDDPARTGDVQVILYAHYWKGFALAVLDGTTEHPVMDDKGRPYRFRTVEMALAELANISYLSDRIIIDRRMWWP</sequence>
<dbReference type="EMBL" id="BX640438">
    <property type="protein sequence ID" value="CAE30992.1"/>
    <property type="molecule type" value="Genomic_DNA"/>
</dbReference>
<protein>
    <recommendedName>
        <fullName evidence="3">Plasmid-related protein</fullName>
    </recommendedName>
</protein>
<dbReference type="eggNOG" id="ENOG50346QG">
    <property type="taxonomic scope" value="Bacteria"/>
</dbReference>
<name>A0A0H3LPX0_BORBR</name>
<evidence type="ECO:0000313" key="1">
    <source>
        <dbReference type="EMBL" id="CAE30992.1"/>
    </source>
</evidence>
<dbReference type="AlphaFoldDB" id="A0A0H3LPX0"/>
<accession>A0A0H3LPX0</accession>
<dbReference type="Proteomes" id="UP000001027">
    <property type="component" value="Chromosome"/>
</dbReference>
<dbReference type="HOGENOM" id="CLU_186625_0_0_4"/>
<dbReference type="KEGG" id="bbr:BB0492"/>